<organism evidence="1 2">
    <name type="scientific">Actinoallomurus vinaceus</name>
    <dbReference type="NCBI Taxonomy" id="1080074"/>
    <lineage>
        <taxon>Bacteria</taxon>
        <taxon>Bacillati</taxon>
        <taxon>Actinomycetota</taxon>
        <taxon>Actinomycetes</taxon>
        <taxon>Streptosporangiales</taxon>
        <taxon>Thermomonosporaceae</taxon>
        <taxon>Actinoallomurus</taxon>
    </lineage>
</organism>
<dbReference type="InterPro" id="IPR009959">
    <property type="entry name" value="Cyclase_SnoaL-like"/>
</dbReference>
<dbReference type="Proteomes" id="UP001501442">
    <property type="component" value="Unassembled WGS sequence"/>
</dbReference>
<dbReference type="Pfam" id="PF07366">
    <property type="entry name" value="SnoaL"/>
    <property type="match status" value="1"/>
</dbReference>
<evidence type="ECO:0000313" key="2">
    <source>
        <dbReference type="Proteomes" id="UP001501442"/>
    </source>
</evidence>
<evidence type="ECO:0000313" key="1">
    <source>
        <dbReference type="EMBL" id="GAA4640599.1"/>
    </source>
</evidence>
<accession>A0ABP8UUL5</accession>
<dbReference type="PANTHER" id="PTHR38436:SF1">
    <property type="entry name" value="ESTER CYCLASE"/>
    <property type="match status" value="1"/>
</dbReference>
<dbReference type="Gene3D" id="3.10.450.50">
    <property type="match status" value="1"/>
</dbReference>
<reference evidence="2" key="1">
    <citation type="journal article" date="2019" name="Int. J. Syst. Evol. Microbiol.">
        <title>The Global Catalogue of Microorganisms (GCM) 10K type strain sequencing project: providing services to taxonomists for standard genome sequencing and annotation.</title>
        <authorList>
            <consortium name="The Broad Institute Genomics Platform"/>
            <consortium name="The Broad Institute Genome Sequencing Center for Infectious Disease"/>
            <person name="Wu L."/>
            <person name="Ma J."/>
        </authorList>
    </citation>
    <scope>NUCLEOTIDE SEQUENCE [LARGE SCALE GENOMIC DNA]</scope>
    <source>
        <strain evidence="2">JCM 17939</strain>
    </source>
</reference>
<protein>
    <recommendedName>
        <fullName evidence="3">Polyketide cyclase</fullName>
    </recommendedName>
</protein>
<proteinExistence type="predicted"/>
<comment type="caution">
    <text evidence="1">The sequence shown here is derived from an EMBL/GenBank/DDBJ whole genome shotgun (WGS) entry which is preliminary data.</text>
</comment>
<keyword evidence="2" id="KW-1185">Reference proteome</keyword>
<gene>
    <name evidence="1" type="ORF">GCM10023196_106770</name>
</gene>
<evidence type="ECO:0008006" key="3">
    <source>
        <dbReference type="Google" id="ProtNLM"/>
    </source>
</evidence>
<dbReference type="SUPFAM" id="SSF54427">
    <property type="entry name" value="NTF2-like"/>
    <property type="match status" value="1"/>
</dbReference>
<dbReference type="PANTHER" id="PTHR38436">
    <property type="entry name" value="POLYKETIDE CYCLASE SNOAL-LIKE DOMAIN"/>
    <property type="match status" value="1"/>
</dbReference>
<dbReference type="InterPro" id="IPR032710">
    <property type="entry name" value="NTF2-like_dom_sf"/>
</dbReference>
<dbReference type="EMBL" id="BAABHK010000034">
    <property type="protein sequence ID" value="GAA4640599.1"/>
    <property type="molecule type" value="Genomic_DNA"/>
</dbReference>
<sequence>MTKSDESFMTVEEARRISAPLYEALNKPSEKNVSELLAQACNDDYHSYHTNQEFLTRDQLADVFKAMGETVPDLAWEVVDIHVVDDMMIVRGEATGTPVKEFWGAAPTGKSFRTMAIDVFTVRDGRLAKGYHIENWATAIQQLNA</sequence>
<name>A0ABP8UUL5_9ACTN</name>